<feature type="domain" description="CBS" evidence="4">
    <location>
        <begin position="10"/>
        <end position="67"/>
    </location>
</feature>
<feature type="domain" description="CBS" evidence="4">
    <location>
        <begin position="90"/>
        <end position="146"/>
    </location>
</feature>
<dbReference type="EMBL" id="SNXZ01000002">
    <property type="protein sequence ID" value="TDQ00410.1"/>
    <property type="molecule type" value="Genomic_DNA"/>
</dbReference>
<dbReference type="SUPFAM" id="SSF54631">
    <property type="entry name" value="CBS-domain pair"/>
    <property type="match status" value="1"/>
</dbReference>
<dbReference type="InterPro" id="IPR046342">
    <property type="entry name" value="CBS_dom_sf"/>
</dbReference>
<dbReference type="InterPro" id="IPR007055">
    <property type="entry name" value="BON_dom"/>
</dbReference>
<dbReference type="Gene3D" id="3.10.580.10">
    <property type="entry name" value="CBS-domain"/>
    <property type="match status" value="1"/>
</dbReference>
<sequence length="236" mass="25790">MPHHKVGDVMTTDVATTTPIAAVKRAVDLMRTRQVNALPVVDGDGRLLGILSRADVIAKQSDAAVDRPWRRKLRRRQRIRAHARSVGELMTSPAHTVAADVTIAEAAQIFARYRLNQLPVTENGILVGIVSRIDLMRTFLRSDTDLTHDVEDALARGFGISITPATVRVSVLNGVVTLHGKLETKSSLPIAAAVARAVDGVVDVECLLDFERDDTHDPEVRLAAQDVTWQGGWSNR</sequence>
<dbReference type="PROSITE" id="PS50914">
    <property type="entry name" value="BON"/>
    <property type="match status" value="1"/>
</dbReference>
<comment type="caution">
    <text evidence="5">The sequence shown here is derived from an EMBL/GenBank/DDBJ whole genome shotgun (WGS) entry which is preliminary data.</text>
</comment>
<proteinExistence type="predicted"/>
<dbReference type="PIRSF" id="PIRSF036990">
    <property type="entry name" value="UCP036990_CBS_BON"/>
    <property type="match status" value="1"/>
</dbReference>
<name>A0A4R6SFX0_LABRH</name>
<dbReference type="CDD" id="cd04586">
    <property type="entry name" value="CBS_pair_BON_assoc"/>
    <property type="match status" value="1"/>
</dbReference>
<evidence type="ECO:0000256" key="2">
    <source>
        <dbReference type="PROSITE-ProRule" id="PRU00703"/>
    </source>
</evidence>
<keyword evidence="6" id="KW-1185">Reference proteome</keyword>
<dbReference type="RefSeq" id="WP_133849133.1">
    <property type="nucleotide sequence ID" value="NZ_SNXZ01000002.1"/>
</dbReference>
<dbReference type="Pfam" id="PF04972">
    <property type="entry name" value="BON"/>
    <property type="match status" value="1"/>
</dbReference>
<dbReference type="PANTHER" id="PTHR43080">
    <property type="entry name" value="CBS DOMAIN-CONTAINING PROTEIN CBSX3, MITOCHONDRIAL"/>
    <property type="match status" value="1"/>
</dbReference>
<organism evidence="5 6">
    <name type="scientific">Labedaea rhizosphaerae</name>
    <dbReference type="NCBI Taxonomy" id="598644"/>
    <lineage>
        <taxon>Bacteria</taxon>
        <taxon>Bacillati</taxon>
        <taxon>Actinomycetota</taxon>
        <taxon>Actinomycetes</taxon>
        <taxon>Pseudonocardiales</taxon>
        <taxon>Pseudonocardiaceae</taxon>
        <taxon>Labedaea</taxon>
    </lineage>
</organism>
<dbReference type="InterPro" id="IPR017080">
    <property type="entry name" value="UCP036990_CBS_BON"/>
</dbReference>
<dbReference type="SMART" id="SM00116">
    <property type="entry name" value="CBS"/>
    <property type="match status" value="2"/>
</dbReference>
<dbReference type="AlphaFoldDB" id="A0A4R6SFX0"/>
<dbReference type="OrthoDB" id="3626971at2"/>
<evidence type="ECO:0000259" key="4">
    <source>
        <dbReference type="PROSITE" id="PS51371"/>
    </source>
</evidence>
<dbReference type="Pfam" id="PF00571">
    <property type="entry name" value="CBS"/>
    <property type="match status" value="2"/>
</dbReference>
<evidence type="ECO:0000256" key="1">
    <source>
        <dbReference type="ARBA" id="ARBA00023122"/>
    </source>
</evidence>
<reference evidence="5 6" key="1">
    <citation type="submission" date="2019-03" db="EMBL/GenBank/DDBJ databases">
        <title>Genomic Encyclopedia of Type Strains, Phase IV (KMG-IV): sequencing the most valuable type-strain genomes for metagenomic binning, comparative biology and taxonomic classification.</title>
        <authorList>
            <person name="Goeker M."/>
        </authorList>
    </citation>
    <scope>NUCLEOTIDE SEQUENCE [LARGE SCALE GENOMIC DNA]</scope>
    <source>
        <strain evidence="5 6">DSM 45361</strain>
    </source>
</reference>
<gene>
    <name evidence="5" type="ORF">EV186_102271</name>
</gene>
<dbReference type="InterPro" id="IPR000644">
    <property type="entry name" value="CBS_dom"/>
</dbReference>
<evidence type="ECO:0000259" key="3">
    <source>
        <dbReference type="PROSITE" id="PS50914"/>
    </source>
</evidence>
<keyword evidence="1 2" id="KW-0129">CBS domain</keyword>
<protein>
    <submittedName>
        <fullName evidence="5">BON domain-containing protein</fullName>
    </submittedName>
</protein>
<dbReference type="Proteomes" id="UP000295444">
    <property type="component" value="Unassembled WGS sequence"/>
</dbReference>
<dbReference type="Gene3D" id="3.30.1340.30">
    <property type="match status" value="1"/>
</dbReference>
<accession>A0A4R6SFX0</accession>
<dbReference type="PROSITE" id="PS51371">
    <property type="entry name" value="CBS"/>
    <property type="match status" value="2"/>
</dbReference>
<evidence type="ECO:0000313" key="5">
    <source>
        <dbReference type="EMBL" id="TDQ00410.1"/>
    </source>
</evidence>
<dbReference type="InterPro" id="IPR051257">
    <property type="entry name" value="Diverse_CBS-Domain"/>
</dbReference>
<evidence type="ECO:0000313" key="6">
    <source>
        <dbReference type="Proteomes" id="UP000295444"/>
    </source>
</evidence>
<feature type="domain" description="BON" evidence="3">
    <location>
        <begin position="142"/>
        <end position="212"/>
    </location>
</feature>
<dbReference type="PANTHER" id="PTHR43080:SF29">
    <property type="entry name" value="OS02G0818000 PROTEIN"/>
    <property type="match status" value="1"/>
</dbReference>